<dbReference type="EMBL" id="BMYZ01000001">
    <property type="protein sequence ID" value="GGY64347.1"/>
    <property type="molecule type" value="Genomic_DNA"/>
</dbReference>
<sequence length="266" mass="28716">MRLVVLVLSALLCAPASFALEMTGEWKQGAVLIGQVKPGTVVEYKQRKLQLTTDGKFVIGLGRDAAETAVITTTIKGKVEHHSFAVKARTYDIQRVEGVPQATVEPNPEQDARIAREAALVTSARKVDLPLDAFTQKFEWPLVGPISGVYGSQRVYNGIPKAPHYGVDIAKPVGALVKAPAGGVVTLVHPDMFLSGGTLIIDHGHGLSSTFIHLSKILVNEGDKTEQGQEIALVGKTGRASGPHLHWAMNWFEERVDPQLLVPPQQ</sequence>
<dbReference type="InterPro" id="IPR050570">
    <property type="entry name" value="Cell_wall_metabolism_enzyme"/>
</dbReference>
<reference evidence="4" key="1">
    <citation type="journal article" date="2019" name="Int. J. Syst. Evol. Microbiol.">
        <title>The Global Catalogue of Microorganisms (GCM) 10K type strain sequencing project: providing services to taxonomists for standard genome sequencing and annotation.</title>
        <authorList>
            <consortium name="The Broad Institute Genomics Platform"/>
            <consortium name="The Broad Institute Genome Sequencing Center for Infectious Disease"/>
            <person name="Wu L."/>
            <person name="Ma J."/>
        </authorList>
    </citation>
    <scope>NUCLEOTIDE SEQUENCE [LARGE SCALE GENOMIC DNA]</scope>
    <source>
        <strain evidence="4">KCTC 32239</strain>
    </source>
</reference>
<feature type="signal peptide" evidence="1">
    <location>
        <begin position="1"/>
        <end position="19"/>
    </location>
</feature>
<feature type="chain" id="PRO_5045590826" evidence="1">
    <location>
        <begin position="20"/>
        <end position="266"/>
    </location>
</feature>
<dbReference type="InterPro" id="IPR011055">
    <property type="entry name" value="Dup_hybrid_motif"/>
</dbReference>
<dbReference type="Gene3D" id="2.70.70.10">
    <property type="entry name" value="Glucose Permease (Domain IIA)"/>
    <property type="match status" value="1"/>
</dbReference>
<name>A0ABQ3AUA0_9GAMM</name>
<evidence type="ECO:0000313" key="3">
    <source>
        <dbReference type="EMBL" id="GGY64347.1"/>
    </source>
</evidence>
<dbReference type="Pfam" id="PF01551">
    <property type="entry name" value="Peptidase_M23"/>
    <property type="match status" value="1"/>
</dbReference>
<dbReference type="Proteomes" id="UP000619761">
    <property type="component" value="Unassembled WGS sequence"/>
</dbReference>
<feature type="domain" description="M23ase beta-sheet core" evidence="2">
    <location>
        <begin position="163"/>
        <end position="258"/>
    </location>
</feature>
<protein>
    <submittedName>
        <fullName evidence="3">Peptidase</fullName>
    </submittedName>
</protein>
<dbReference type="PANTHER" id="PTHR21666:SF285">
    <property type="entry name" value="M23 FAMILY METALLOPEPTIDASE"/>
    <property type="match status" value="1"/>
</dbReference>
<organism evidence="3 4">
    <name type="scientific">Cellvibrio zantedeschiae</name>
    <dbReference type="NCBI Taxonomy" id="1237077"/>
    <lineage>
        <taxon>Bacteria</taxon>
        <taxon>Pseudomonadati</taxon>
        <taxon>Pseudomonadota</taxon>
        <taxon>Gammaproteobacteria</taxon>
        <taxon>Cellvibrionales</taxon>
        <taxon>Cellvibrionaceae</taxon>
        <taxon>Cellvibrio</taxon>
    </lineage>
</organism>
<dbReference type="SUPFAM" id="SSF51261">
    <property type="entry name" value="Duplicated hybrid motif"/>
    <property type="match status" value="1"/>
</dbReference>
<evidence type="ECO:0000259" key="2">
    <source>
        <dbReference type="Pfam" id="PF01551"/>
    </source>
</evidence>
<proteinExistence type="predicted"/>
<dbReference type="PANTHER" id="PTHR21666">
    <property type="entry name" value="PEPTIDASE-RELATED"/>
    <property type="match status" value="1"/>
</dbReference>
<evidence type="ECO:0000256" key="1">
    <source>
        <dbReference type="SAM" id="SignalP"/>
    </source>
</evidence>
<accession>A0ABQ3AUA0</accession>
<comment type="caution">
    <text evidence="3">The sequence shown here is derived from an EMBL/GenBank/DDBJ whole genome shotgun (WGS) entry which is preliminary data.</text>
</comment>
<dbReference type="InterPro" id="IPR016047">
    <property type="entry name" value="M23ase_b-sheet_dom"/>
</dbReference>
<dbReference type="CDD" id="cd12797">
    <property type="entry name" value="M23_peptidase"/>
    <property type="match status" value="1"/>
</dbReference>
<keyword evidence="1" id="KW-0732">Signal</keyword>
<keyword evidence="4" id="KW-1185">Reference proteome</keyword>
<gene>
    <name evidence="3" type="ORF">GCM10011613_05140</name>
</gene>
<evidence type="ECO:0000313" key="4">
    <source>
        <dbReference type="Proteomes" id="UP000619761"/>
    </source>
</evidence>
<dbReference type="RefSeq" id="WP_189415826.1">
    <property type="nucleotide sequence ID" value="NZ_BMYZ01000001.1"/>
</dbReference>